<evidence type="ECO:0000256" key="4">
    <source>
        <dbReference type="ARBA" id="ARBA00022692"/>
    </source>
</evidence>
<keyword evidence="5 7" id="KW-1133">Transmembrane helix</keyword>
<sequence length="472" mass="50947">MSTSTSKVEDTKGVSVLLGDPKKAVLKLSIPMIIAMMINSLYALIDGIWVAGLGDTALAAIGFVNPIYLIVMGFPSGIGAGATAVISRYIGARDKKQADNAALHVMLLTVILTIIFTVVILLFLKPILLMFGAGSTINLGLDYGNILFLGSIFIVFSSTAYGVLRAEGNVAKTTYAMLFGAILNIILDPIFIYSLNMGVQGAAIATVISLALVSLLLLYWFKTDTYIKFSLKDFIYDNEITKQILNVGLPAGSEFLIIATLSGSLNLILIMVGGVDAVAVYTAGWRVVMIAMVPPIAIGASIVAVTGANFGANKFKNIDIIHSYGIKIGMVIVIIVAIAIFLLAPYISYLFAYSPESEGLRNVITDFLRVTSLFYLFLPIGISSTSIFQGVGKGLDSLLIVVVRNLILDVLFAYLLAVVLGFGQYGVWWGIVIGNALGSAFAYFWSKYYIRKMEKTREMEKAVIVNESNEFM</sequence>
<dbReference type="InterPro" id="IPR048279">
    <property type="entry name" value="MdtK-like"/>
</dbReference>
<evidence type="ECO:0000256" key="7">
    <source>
        <dbReference type="SAM" id="Phobius"/>
    </source>
</evidence>
<keyword evidence="2" id="KW-0813">Transport</keyword>
<feature type="transmembrane region" description="Helical" evidence="7">
    <location>
        <begin position="102"/>
        <end position="123"/>
    </location>
</feature>
<evidence type="ECO:0000256" key="5">
    <source>
        <dbReference type="ARBA" id="ARBA00022989"/>
    </source>
</evidence>
<evidence type="ECO:0000256" key="2">
    <source>
        <dbReference type="ARBA" id="ARBA00022448"/>
    </source>
</evidence>
<keyword evidence="3" id="KW-1003">Cell membrane</keyword>
<dbReference type="PATRIC" id="fig|47311.3.peg.488"/>
<accession>A0A166EUF8</accession>
<feature type="transmembrane region" description="Helical" evidence="7">
    <location>
        <begin position="426"/>
        <end position="445"/>
    </location>
</feature>
<feature type="transmembrane region" description="Helical" evidence="7">
    <location>
        <begin position="255"/>
        <end position="281"/>
    </location>
</feature>
<name>A0A166EUF8_9EURY</name>
<dbReference type="InterPro" id="IPR052031">
    <property type="entry name" value="Membrane_Transporter-Flippase"/>
</dbReference>
<evidence type="ECO:0000256" key="3">
    <source>
        <dbReference type="ARBA" id="ARBA00022475"/>
    </source>
</evidence>
<dbReference type="OrthoDB" id="214119at2157"/>
<proteinExistence type="predicted"/>
<feature type="transmembrane region" description="Helical" evidence="7">
    <location>
        <begin position="176"/>
        <end position="195"/>
    </location>
</feature>
<feature type="transmembrane region" description="Helical" evidence="7">
    <location>
        <begin position="143"/>
        <end position="164"/>
    </location>
</feature>
<feature type="transmembrane region" description="Helical" evidence="7">
    <location>
        <begin position="287"/>
        <end position="312"/>
    </location>
</feature>
<evidence type="ECO:0000256" key="1">
    <source>
        <dbReference type="ARBA" id="ARBA00004651"/>
    </source>
</evidence>
<dbReference type="PANTHER" id="PTHR43549">
    <property type="entry name" value="MULTIDRUG RESISTANCE PROTEIN YPNP-RELATED"/>
    <property type="match status" value="1"/>
</dbReference>
<dbReference type="NCBIfam" id="TIGR00797">
    <property type="entry name" value="matE"/>
    <property type="match status" value="1"/>
</dbReference>
<dbReference type="Pfam" id="PF01554">
    <property type="entry name" value="MatE"/>
    <property type="match status" value="2"/>
</dbReference>
<comment type="caution">
    <text evidence="8">The sequence shown here is derived from an EMBL/GenBank/DDBJ whole genome shotgun (WGS) entry which is preliminary data.</text>
</comment>
<organism evidence="8 9">
    <name type="scientific">Methanobrevibacter cuticularis</name>
    <dbReference type="NCBI Taxonomy" id="47311"/>
    <lineage>
        <taxon>Archaea</taxon>
        <taxon>Methanobacteriati</taxon>
        <taxon>Methanobacteriota</taxon>
        <taxon>Methanomada group</taxon>
        <taxon>Methanobacteria</taxon>
        <taxon>Methanobacteriales</taxon>
        <taxon>Methanobacteriaceae</taxon>
        <taxon>Methanobrevibacter</taxon>
    </lineage>
</organism>
<dbReference type="PIRSF" id="PIRSF006603">
    <property type="entry name" value="DinF"/>
    <property type="match status" value="1"/>
</dbReference>
<feature type="transmembrane region" description="Helical" evidence="7">
    <location>
        <begin position="201"/>
        <end position="221"/>
    </location>
</feature>
<evidence type="ECO:0000256" key="6">
    <source>
        <dbReference type="ARBA" id="ARBA00023136"/>
    </source>
</evidence>
<feature type="transmembrane region" description="Helical" evidence="7">
    <location>
        <begin position="324"/>
        <end position="352"/>
    </location>
</feature>
<feature type="transmembrane region" description="Helical" evidence="7">
    <location>
        <begin position="398"/>
        <end position="420"/>
    </location>
</feature>
<dbReference type="Proteomes" id="UP000077275">
    <property type="component" value="Unassembled WGS sequence"/>
</dbReference>
<evidence type="ECO:0000313" key="8">
    <source>
        <dbReference type="EMBL" id="KZX17022.1"/>
    </source>
</evidence>
<feature type="transmembrane region" description="Helical" evidence="7">
    <location>
        <begin position="66"/>
        <end position="90"/>
    </location>
</feature>
<dbReference type="GO" id="GO:0042910">
    <property type="term" value="F:xenobiotic transmembrane transporter activity"/>
    <property type="evidence" value="ECO:0007669"/>
    <property type="project" value="InterPro"/>
</dbReference>
<dbReference type="GO" id="GO:0015297">
    <property type="term" value="F:antiporter activity"/>
    <property type="evidence" value="ECO:0007669"/>
    <property type="project" value="InterPro"/>
</dbReference>
<reference evidence="8 9" key="1">
    <citation type="submission" date="2016-04" db="EMBL/GenBank/DDBJ databases">
        <title>Genome sequence of Methanobrevibacter cuticularis DSM 11139.</title>
        <authorList>
            <person name="Poehlein A."/>
            <person name="Seedorf H."/>
            <person name="Daniel R."/>
        </authorList>
    </citation>
    <scope>NUCLEOTIDE SEQUENCE [LARGE SCALE GENOMIC DNA]</scope>
    <source>
        <strain evidence="8 9">DSM 11139</strain>
    </source>
</reference>
<keyword evidence="6 7" id="KW-0472">Membrane</keyword>
<comment type="subcellular location">
    <subcellularLocation>
        <location evidence="1">Cell membrane</location>
        <topology evidence="1">Multi-pass membrane protein</topology>
    </subcellularLocation>
</comment>
<gene>
    <name evidence="8" type="primary">mepA_4</name>
    <name evidence="8" type="ORF">MBCUT_04270</name>
</gene>
<dbReference type="InterPro" id="IPR002528">
    <property type="entry name" value="MATE_fam"/>
</dbReference>
<keyword evidence="4 7" id="KW-0812">Transmembrane</keyword>
<protein>
    <submittedName>
        <fullName evidence="8">Multidrug export protein MepA</fullName>
    </submittedName>
</protein>
<keyword evidence="9" id="KW-1185">Reference proteome</keyword>
<feature type="transmembrane region" description="Helical" evidence="7">
    <location>
        <begin position="372"/>
        <end position="391"/>
    </location>
</feature>
<dbReference type="STRING" id="47311.MBCUT_04270"/>
<dbReference type="PANTHER" id="PTHR43549:SF2">
    <property type="entry name" value="MULTIDRUG RESISTANCE PROTEIN NORM-RELATED"/>
    <property type="match status" value="1"/>
</dbReference>
<dbReference type="CDD" id="cd13147">
    <property type="entry name" value="MATE_MJ0709_like"/>
    <property type="match status" value="1"/>
</dbReference>
<feature type="transmembrane region" description="Helical" evidence="7">
    <location>
        <begin position="32"/>
        <end position="54"/>
    </location>
</feature>
<evidence type="ECO:0000313" key="9">
    <source>
        <dbReference type="Proteomes" id="UP000077275"/>
    </source>
</evidence>
<dbReference type="EMBL" id="LWMW01000075">
    <property type="protein sequence ID" value="KZX17022.1"/>
    <property type="molecule type" value="Genomic_DNA"/>
</dbReference>
<dbReference type="GO" id="GO:0005886">
    <property type="term" value="C:plasma membrane"/>
    <property type="evidence" value="ECO:0007669"/>
    <property type="project" value="UniProtKB-SubCell"/>
</dbReference>
<dbReference type="AlphaFoldDB" id="A0A166EUF8"/>
<dbReference type="RefSeq" id="WP_067258331.1">
    <property type="nucleotide sequence ID" value="NZ_LWMW01000075.1"/>
</dbReference>